<dbReference type="PROSITE" id="PS51409">
    <property type="entry name" value="ARGINASE_2"/>
    <property type="match status" value="1"/>
</dbReference>
<protein>
    <submittedName>
        <fullName evidence="5">Arginase</fullName>
    </submittedName>
</protein>
<dbReference type="AlphaFoldDB" id="A0A3N2BXT9"/>
<dbReference type="PRINTS" id="PR00116">
    <property type="entry name" value="ARGINASE"/>
</dbReference>
<keyword evidence="2" id="KW-0378">Hydrolase</keyword>
<comment type="similarity">
    <text evidence="4">Belongs to the arginase family.</text>
</comment>
<organism evidence="5 6">
    <name type="scientific">Plantibacter flavus</name>
    <dbReference type="NCBI Taxonomy" id="150123"/>
    <lineage>
        <taxon>Bacteria</taxon>
        <taxon>Bacillati</taxon>
        <taxon>Actinomycetota</taxon>
        <taxon>Actinomycetes</taxon>
        <taxon>Micrococcales</taxon>
        <taxon>Microbacteriaceae</taxon>
        <taxon>Plantibacter</taxon>
    </lineage>
</organism>
<dbReference type="EMBL" id="RKHL01000001">
    <property type="protein sequence ID" value="ROR80085.1"/>
    <property type="molecule type" value="Genomic_DNA"/>
</dbReference>
<accession>A0A3N2BXT9</accession>
<sequence length="308" mass="32291">MIAIISAPTNLGLRPPERGSVPGADKAPSALREAGLFRRLESAGARDAGVLLAGRYLDDDDTRPSVHVRNEATMVDHARRLAARLTEVLDAGDAPLVVGGDCSVLLGIGLALSRRGRAGLVHVDGHTDFRHPGNSDACASVAGEDLAAAVGLHWPAIADIDGLGPYFEPRRVVHIGHRDDDAEAAQARETLGLVIPARRFIEQPAGDVRVAVHEVAGRGYWLQLDVDVLDASIMPAVDSPDPGGLDAPQLRALLAELAPGAVGASVTVFDPDLDPDGRYARLLTEVLADGFSELGSANEHDRPLSAAT</sequence>
<dbReference type="CDD" id="cd09999">
    <property type="entry name" value="Arginase-like_1"/>
    <property type="match status" value="1"/>
</dbReference>
<dbReference type="GO" id="GO:0030145">
    <property type="term" value="F:manganese ion binding"/>
    <property type="evidence" value="ECO:0007669"/>
    <property type="project" value="TreeGrafter"/>
</dbReference>
<dbReference type="PANTHER" id="PTHR43782">
    <property type="entry name" value="ARGINASE"/>
    <property type="match status" value="1"/>
</dbReference>
<dbReference type="GO" id="GO:0004053">
    <property type="term" value="F:arginase activity"/>
    <property type="evidence" value="ECO:0007669"/>
    <property type="project" value="TreeGrafter"/>
</dbReference>
<dbReference type="RefSeq" id="WP_085511652.1">
    <property type="nucleotide sequence ID" value="NZ_FXAP01000002.1"/>
</dbReference>
<evidence type="ECO:0000256" key="1">
    <source>
        <dbReference type="ARBA" id="ARBA00022723"/>
    </source>
</evidence>
<dbReference type="InterPro" id="IPR023696">
    <property type="entry name" value="Ureohydrolase_dom_sf"/>
</dbReference>
<dbReference type="Pfam" id="PF00491">
    <property type="entry name" value="Arginase"/>
    <property type="match status" value="1"/>
</dbReference>
<reference evidence="5 6" key="1">
    <citation type="submission" date="2018-11" db="EMBL/GenBank/DDBJ databases">
        <title>Sequencing the genomes of 1000 actinobacteria strains.</title>
        <authorList>
            <person name="Klenk H.-P."/>
        </authorList>
    </citation>
    <scope>NUCLEOTIDE SEQUENCE [LARGE SCALE GENOMIC DNA]</scope>
    <source>
        <strain evidence="5 6">DSM 14012</strain>
    </source>
</reference>
<proteinExistence type="inferred from homology"/>
<dbReference type="Proteomes" id="UP000266915">
    <property type="component" value="Unassembled WGS sequence"/>
</dbReference>
<dbReference type="GO" id="GO:0005737">
    <property type="term" value="C:cytoplasm"/>
    <property type="evidence" value="ECO:0007669"/>
    <property type="project" value="TreeGrafter"/>
</dbReference>
<dbReference type="PIRSF" id="PIRSF036979">
    <property type="entry name" value="Arginase"/>
    <property type="match status" value="1"/>
</dbReference>
<dbReference type="Gene3D" id="3.40.800.10">
    <property type="entry name" value="Ureohydrolase domain"/>
    <property type="match status" value="1"/>
</dbReference>
<dbReference type="PANTHER" id="PTHR43782:SF3">
    <property type="entry name" value="ARGINASE"/>
    <property type="match status" value="1"/>
</dbReference>
<name>A0A3N2BXT9_9MICO</name>
<dbReference type="SUPFAM" id="SSF52768">
    <property type="entry name" value="Arginase/deacetylase"/>
    <property type="match status" value="1"/>
</dbReference>
<evidence type="ECO:0000256" key="2">
    <source>
        <dbReference type="ARBA" id="ARBA00022801"/>
    </source>
</evidence>
<evidence type="ECO:0000313" key="6">
    <source>
        <dbReference type="Proteomes" id="UP000266915"/>
    </source>
</evidence>
<keyword evidence="3" id="KW-0464">Manganese</keyword>
<evidence type="ECO:0000256" key="3">
    <source>
        <dbReference type="ARBA" id="ARBA00023211"/>
    </source>
</evidence>
<dbReference type="InterPro" id="IPR006035">
    <property type="entry name" value="Ureohydrolase"/>
</dbReference>
<evidence type="ECO:0000256" key="4">
    <source>
        <dbReference type="PROSITE-ProRule" id="PRU00742"/>
    </source>
</evidence>
<comment type="caution">
    <text evidence="5">The sequence shown here is derived from an EMBL/GenBank/DDBJ whole genome shotgun (WGS) entry which is preliminary data.</text>
</comment>
<keyword evidence="6" id="KW-1185">Reference proteome</keyword>
<evidence type="ECO:0000313" key="5">
    <source>
        <dbReference type="EMBL" id="ROR80085.1"/>
    </source>
</evidence>
<gene>
    <name evidence="5" type="ORF">EDD42_0118</name>
</gene>
<keyword evidence="1" id="KW-0479">Metal-binding</keyword>